<dbReference type="InterPro" id="IPR012675">
    <property type="entry name" value="Beta-grasp_dom_sf"/>
</dbReference>
<dbReference type="InterPro" id="IPR002888">
    <property type="entry name" value="2Fe-2S-bd"/>
</dbReference>
<dbReference type="InterPro" id="IPR001041">
    <property type="entry name" value="2Fe-2S_ferredoxin-type"/>
</dbReference>
<dbReference type="GO" id="GO:0046872">
    <property type="term" value="F:metal ion binding"/>
    <property type="evidence" value="ECO:0007669"/>
    <property type="project" value="UniProtKB-KW"/>
</dbReference>
<dbReference type="GO" id="GO:0051537">
    <property type="term" value="F:2 iron, 2 sulfur cluster binding"/>
    <property type="evidence" value="ECO:0007669"/>
    <property type="project" value="UniProtKB-KW"/>
</dbReference>
<proteinExistence type="predicted"/>
<evidence type="ECO:0000259" key="6">
    <source>
        <dbReference type="PROSITE" id="PS51085"/>
    </source>
</evidence>
<accession>A7XEG7</accession>
<dbReference type="InterPro" id="IPR006058">
    <property type="entry name" value="2Fe2S_fd_BS"/>
</dbReference>
<dbReference type="InterPro" id="IPR051452">
    <property type="entry name" value="Diverse_Oxidoreductases"/>
</dbReference>
<dbReference type="SUPFAM" id="SSF47741">
    <property type="entry name" value="CO dehydrogenase ISP C-domain like"/>
    <property type="match status" value="1"/>
</dbReference>
<dbReference type="EMBL" id="AY738617">
    <property type="protein sequence ID" value="AAW78395.1"/>
    <property type="molecule type" value="Genomic_DNA"/>
</dbReference>
<name>A7XEG7_AGRVI</name>
<dbReference type="GO" id="GO:0016491">
    <property type="term" value="F:oxidoreductase activity"/>
    <property type="evidence" value="ECO:0007669"/>
    <property type="project" value="UniProtKB-KW"/>
</dbReference>
<evidence type="ECO:0000256" key="2">
    <source>
        <dbReference type="ARBA" id="ARBA00022723"/>
    </source>
</evidence>
<dbReference type="CDD" id="cd00207">
    <property type="entry name" value="fer2"/>
    <property type="match status" value="1"/>
</dbReference>
<keyword evidence="4" id="KW-0408">Iron</keyword>
<keyword evidence="5" id="KW-0411">Iron-sulfur</keyword>
<keyword evidence="2" id="KW-0479">Metal-binding</keyword>
<protein>
    <submittedName>
        <fullName evidence="7">Xanthine dehydrogenase</fullName>
    </submittedName>
</protein>
<evidence type="ECO:0000256" key="1">
    <source>
        <dbReference type="ARBA" id="ARBA00022714"/>
    </source>
</evidence>
<dbReference type="InterPro" id="IPR036884">
    <property type="entry name" value="2Fe-2S-bd_dom_sf"/>
</dbReference>
<dbReference type="Gene3D" id="1.10.150.120">
    <property type="entry name" value="[2Fe-2S]-binding domain"/>
    <property type="match status" value="1"/>
</dbReference>
<evidence type="ECO:0000256" key="4">
    <source>
        <dbReference type="ARBA" id="ARBA00023004"/>
    </source>
</evidence>
<dbReference type="PANTHER" id="PTHR44379">
    <property type="entry name" value="OXIDOREDUCTASE WITH IRON-SULFUR SUBUNIT"/>
    <property type="match status" value="1"/>
</dbReference>
<evidence type="ECO:0000256" key="3">
    <source>
        <dbReference type="ARBA" id="ARBA00023002"/>
    </source>
</evidence>
<dbReference type="Gene3D" id="3.10.20.30">
    <property type="match status" value="1"/>
</dbReference>
<dbReference type="PROSITE" id="PS00197">
    <property type="entry name" value="2FE2S_FER_1"/>
    <property type="match status" value="1"/>
</dbReference>
<dbReference type="PROSITE" id="PS51085">
    <property type="entry name" value="2FE2S_FER_2"/>
    <property type="match status" value="1"/>
</dbReference>
<evidence type="ECO:0000256" key="5">
    <source>
        <dbReference type="ARBA" id="ARBA00023014"/>
    </source>
</evidence>
<dbReference type="Pfam" id="PF00111">
    <property type="entry name" value="Fer2"/>
    <property type="match status" value="1"/>
</dbReference>
<dbReference type="InterPro" id="IPR036010">
    <property type="entry name" value="2Fe-2S_ferredoxin-like_sf"/>
</dbReference>
<feature type="domain" description="2Fe-2S ferredoxin-type" evidence="6">
    <location>
        <begin position="1"/>
        <end position="77"/>
    </location>
</feature>
<keyword evidence="1" id="KW-0001">2Fe-2S</keyword>
<dbReference type="SUPFAM" id="SSF54292">
    <property type="entry name" value="2Fe-2S ferredoxin-like"/>
    <property type="match status" value="1"/>
</dbReference>
<dbReference type="Pfam" id="PF01799">
    <property type="entry name" value="Fer2_2"/>
    <property type="match status" value="1"/>
</dbReference>
<keyword evidence="3" id="KW-0560">Oxidoreductase</keyword>
<dbReference type="PANTHER" id="PTHR44379:SF7">
    <property type="entry name" value="XANTHINE DEHYDROGENASE SUBUNIT E-RELATED"/>
    <property type="match status" value="1"/>
</dbReference>
<sequence length="162" mass="17898">MNLGFTLNGERVTVECQPETRLTEILRDMLHLTATKLACAIGRCGACSVLLDGRLANACLLMAWRIDGADILTAEGLAPHPLGQAVRAGLAEENAFQCGYCAPGFSLALVALFTDNPQAGEKDIRPVWRATLSLHRLSFDHQRGVERRLPHSRRTHHFRRLT</sequence>
<evidence type="ECO:0000313" key="7">
    <source>
        <dbReference type="EMBL" id="AAW78395.1"/>
    </source>
</evidence>
<organism evidence="7">
    <name type="scientific">Agrobacterium vitis</name>
    <name type="common">Rhizobium vitis</name>
    <dbReference type="NCBI Taxonomy" id="373"/>
    <lineage>
        <taxon>Bacteria</taxon>
        <taxon>Pseudomonadati</taxon>
        <taxon>Pseudomonadota</taxon>
        <taxon>Alphaproteobacteria</taxon>
        <taxon>Hyphomicrobiales</taxon>
        <taxon>Rhizobiaceae</taxon>
        <taxon>Rhizobium/Agrobacterium group</taxon>
        <taxon>Agrobacterium</taxon>
    </lineage>
</organism>
<dbReference type="AlphaFoldDB" id="A7XEG7"/>
<reference evidence="7" key="1">
    <citation type="submission" date="2004-08" db="EMBL/GenBank/DDBJ databases">
        <title>Mutation in Agrobacterium vitis may affect grape necrosis and tobacco hypersensitive response.</title>
        <authorList>
            <person name="Hao G."/>
            <person name="Burr T.J."/>
        </authorList>
    </citation>
    <scope>NUCLEOTIDE SEQUENCE</scope>
    <source>
        <strain evidence="7">F2/5</strain>
    </source>
</reference>